<feature type="chain" id="PRO_5026092301" description="Insulin-like domain-containing protein" evidence="5">
    <location>
        <begin position="23"/>
        <end position="217"/>
    </location>
</feature>
<dbReference type="Proteomes" id="UP000475862">
    <property type="component" value="Unassembled WGS sequence"/>
</dbReference>
<evidence type="ECO:0000256" key="2">
    <source>
        <dbReference type="ARBA" id="ARBA00022685"/>
    </source>
</evidence>
<sequence length="217" mass="24548">MIRNYLKAVLMLWTYNIAFITSENTTVVRGSIDAWNSKQKYCGELLTRSIEILCVEMKITRPRPPRDIVEQVVGRRNRNHLFFQKNCCDNTCSLNFIKTHCPVKRNRHNKKNENKKNPSVVESPVNRTQKPIITRTNTTALPFDKLLRHKIKNVTVSSSATTTTPISTIPTSTTPISTTPTSTTPRSTTSTSTTTTTTTTTEDPSYVDYAFFLGFPP</sequence>
<evidence type="ECO:0000313" key="7">
    <source>
        <dbReference type="Proteomes" id="UP000475862"/>
    </source>
</evidence>
<dbReference type="SUPFAM" id="SSF56994">
    <property type="entry name" value="Insulin-like"/>
    <property type="match status" value="1"/>
</dbReference>
<evidence type="ECO:0000256" key="5">
    <source>
        <dbReference type="SAM" id="SignalP"/>
    </source>
</evidence>
<evidence type="ECO:0000256" key="1">
    <source>
        <dbReference type="ARBA" id="ARBA00009034"/>
    </source>
</evidence>
<evidence type="ECO:0000256" key="3">
    <source>
        <dbReference type="ARBA" id="ARBA00022729"/>
    </source>
</evidence>
<name>A0A6G0TL12_APHGL</name>
<dbReference type="AlphaFoldDB" id="A0A6G0TL12"/>
<protein>
    <recommendedName>
        <fullName evidence="8">Insulin-like domain-containing protein</fullName>
    </recommendedName>
</protein>
<organism evidence="6 7">
    <name type="scientific">Aphis glycines</name>
    <name type="common">Soybean aphid</name>
    <dbReference type="NCBI Taxonomy" id="307491"/>
    <lineage>
        <taxon>Eukaryota</taxon>
        <taxon>Metazoa</taxon>
        <taxon>Ecdysozoa</taxon>
        <taxon>Arthropoda</taxon>
        <taxon>Hexapoda</taxon>
        <taxon>Insecta</taxon>
        <taxon>Pterygota</taxon>
        <taxon>Neoptera</taxon>
        <taxon>Paraneoptera</taxon>
        <taxon>Hemiptera</taxon>
        <taxon>Sternorrhyncha</taxon>
        <taxon>Aphidomorpha</taxon>
        <taxon>Aphidoidea</taxon>
        <taxon>Aphididae</taxon>
        <taxon>Aphidini</taxon>
        <taxon>Aphis</taxon>
        <taxon>Aphis</taxon>
    </lineage>
</organism>
<dbReference type="PROSITE" id="PS00262">
    <property type="entry name" value="INSULIN"/>
    <property type="match status" value="1"/>
</dbReference>
<comment type="caution">
    <text evidence="6">The sequence shown here is derived from an EMBL/GenBank/DDBJ whole genome shotgun (WGS) entry which is preliminary data.</text>
</comment>
<keyword evidence="7" id="KW-1185">Reference proteome</keyword>
<dbReference type="GO" id="GO:0005576">
    <property type="term" value="C:extracellular region"/>
    <property type="evidence" value="ECO:0007669"/>
    <property type="project" value="UniProtKB-ARBA"/>
</dbReference>
<dbReference type="InterPro" id="IPR036438">
    <property type="entry name" value="Insulin-like_sf"/>
</dbReference>
<feature type="signal peptide" evidence="5">
    <location>
        <begin position="1"/>
        <end position="22"/>
    </location>
</feature>
<reference evidence="6 7" key="1">
    <citation type="submission" date="2019-08" db="EMBL/GenBank/DDBJ databases">
        <title>The genome of the soybean aphid Biotype 1, its phylome, world population structure and adaptation to the North American continent.</title>
        <authorList>
            <person name="Giordano R."/>
            <person name="Donthu R.K."/>
            <person name="Hernandez A.G."/>
            <person name="Wright C.L."/>
            <person name="Zimin A.V."/>
        </authorList>
    </citation>
    <scope>NUCLEOTIDE SEQUENCE [LARGE SCALE GENOMIC DNA]</scope>
    <source>
        <tissue evidence="6">Whole aphids</tissue>
    </source>
</reference>
<keyword evidence="2" id="KW-0165">Cleavage on pair of basic residues</keyword>
<comment type="similarity">
    <text evidence="1">Belongs to the insulin family.</text>
</comment>
<dbReference type="OrthoDB" id="6635618at2759"/>
<keyword evidence="3 5" id="KW-0732">Signal</keyword>
<feature type="region of interest" description="Disordered" evidence="4">
    <location>
        <begin position="159"/>
        <end position="200"/>
    </location>
</feature>
<evidence type="ECO:0000313" key="6">
    <source>
        <dbReference type="EMBL" id="KAE9533665.1"/>
    </source>
</evidence>
<dbReference type="EMBL" id="VYZN01000032">
    <property type="protein sequence ID" value="KAE9533665.1"/>
    <property type="molecule type" value="Genomic_DNA"/>
</dbReference>
<accession>A0A6G0TL12</accession>
<dbReference type="Gene3D" id="1.10.100.10">
    <property type="entry name" value="Insulin-like"/>
    <property type="match status" value="1"/>
</dbReference>
<evidence type="ECO:0000256" key="4">
    <source>
        <dbReference type="SAM" id="MobiDB-lite"/>
    </source>
</evidence>
<dbReference type="InterPro" id="IPR022353">
    <property type="entry name" value="Insulin_CS"/>
</dbReference>
<gene>
    <name evidence="6" type="ORF">AGLY_009014</name>
</gene>
<evidence type="ECO:0008006" key="8">
    <source>
        <dbReference type="Google" id="ProtNLM"/>
    </source>
</evidence>
<proteinExistence type="inferred from homology"/>